<keyword evidence="2" id="KW-0812">Transmembrane</keyword>
<organism evidence="3 4">
    <name type="scientific">Phytophthora kernoviae 00238/432</name>
    <dbReference type="NCBI Taxonomy" id="1284355"/>
    <lineage>
        <taxon>Eukaryota</taxon>
        <taxon>Sar</taxon>
        <taxon>Stramenopiles</taxon>
        <taxon>Oomycota</taxon>
        <taxon>Peronosporomycetes</taxon>
        <taxon>Peronosporales</taxon>
        <taxon>Peronosporaceae</taxon>
        <taxon>Phytophthora</taxon>
    </lineage>
</organism>
<reference evidence="3" key="2">
    <citation type="submission" date="2020-02" db="EMBL/GenBank/DDBJ databases">
        <authorList>
            <person name="Studholme D.J."/>
        </authorList>
    </citation>
    <scope>NUCLEOTIDE SEQUENCE</scope>
    <source>
        <strain evidence="3">00238/432</strain>
    </source>
</reference>
<evidence type="ECO:0000313" key="4">
    <source>
        <dbReference type="Proteomes" id="UP000702964"/>
    </source>
</evidence>
<dbReference type="Proteomes" id="UP000702964">
    <property type="component" value="Unassembled WGS sequence"/>
</dbReference>
<accession>A0A8J4VZP4</accession>
<proteinExistence type="predicted"/>
<feature type="region of interest" description="Disordered" evidence="1">
    <location>
        <begin position="74"/>
        <end position="99"/>
    </location>
</feature>
<feature type="transmembrane region" description="Helical" evidence="2">
    <location>
        <begin position="46"/>
        <end position="64"/>
    </location>
</feature>
<sequence>GNKKWVGASYFFPCVSAVTAALTFVLWMQQAKPLGEEDDTSLKTSFFLMIVAMVHYPAAVYMYWKYQNEQQQMSEEKETDNTAYTRVQIPTASGPEEVV</sequence>
<gene>
    <name evidence="3" type="ORF">G195_011291</name>
</gene>
<comment type="caution">
    <text evidence="3">The sequence shown here is derived from an EMBL/GenBank/DDBJ whole genome shotgun (WGS) entry which is preliminary data.</text>
</comment>
<name>A0A8J4VZP4_9STRA</name>
<evidence type="ECO:0000256" key="1">
    <source>
        <dbReference type="SAM" id="MobiDB-lite"/>
    </source>
</evidence>
<evidence type="ECO:0000256" key="2">
    <source>
        <dbReference type="SAM" id="Phobius"/>
    </source>
</evidence>
<protein>
    <submittedName>
        <fullName evidence="3">Uncharacterized protein</fullName>
    </submittedName>
</protein>
<reference evidence="3" key="1">
    <citation type="journal article" date="2015" name="Genom Data">
        <title>Draft genome sequences of Phytophthora kernoviae and Phytophthora ramorum lineage EU2 from Scotland.</title>
        <authorList>
            <person name="Sambles C."/>
            <person name="Schlenzig A."/>
            <person name="O'Neill P."/>
            <person name="Grant M."/>
            <person name="Studholme D.J."/>
        </authorList>
    </citation>
    <scope>NUCLEOTIDE SEQUENCE</scope>
    <source>
        <strain evidence="3">00238/432</strain>
    </source>
</reference>
<keyword evidence="2" id="KW-0472">Membrane</keyword>
<dbReference type="EMBL" id="AOFI03000969">
    <property type="protein sequence ID" value="KAF4315185.1"/>
    <property type="molecule type" value="Genomic_DNA"/>
</dbReference>
<keyword evidence="2" id="KW-1133">Transmembrane helix</keyword>
<feature type="transmembrane region" description="Helical" evidence="2">
    <location>
        <begin position="7"/>
        <end position="26"/>
    </location>
</feature>
<evidence type="ECO:0000313" key="3">
    <source>
        <dbReference type="EMBL" id="KAF4315185.1"/>
    </source>
</evidence>
<dbReference type="AlphaFoldDB" id="A0A8J4VZP4"/>
<feature type="compositionally biased region" description="Polar residues" evidence="1">
    <location>
        <begin position="81"/>
        <end position="91"/>
    </location>
</feature>
<feature type="non-terminal residue" evidence="3">
    <location>
        <position position="1"/>
    </location>
</feature>